<dbReference type="Pfam" id="PF07690">
    <property type="entry name" value="MFS_1"/>
    <property type="match status" value="1"/>
</dbReference>
<feature type="transmembrane region" description="Helical" evidence="8">
    <location>
        <begin position="56"/>
        <end position="76"/>
    </location>
</feature>
<feature type="transmembrane region" description="Helical" evidence="8">
    <location>
        <begin position="230"/>
        <end position="254"/>
    </location>
</feature>
<feature type="transmembrane region" description="Helical" evidence="8">
    <location>
        <begin position="113"/>
        <end position="134"/>
    </location>
</feature>
<protein>
    <recommendedName>
        <fullName evidence="8">Bcr/CflA family efflux transporter</fullName>
    </recommendedName>
</protein>
<dbReference type="InterPro" id="IPR004812">
    <property type="entry name" value="Efflux_drug-R_Bcr/CmlA"/>
</dbReference>
<dbReference type="STRING" id="560819.SAMN05428998_12350"/>
<comment type="similarity">
    <text evidence="2 8">Belongs to the major facilitator superfamily. Bcr/CmlA family.</text>
</comment>
<keyword evidence="11" id="KW-1185">Reference proteome</keyword>
<evidence type="ECO:0000313" key="11">
    <source>
        <dbReference type="Proteomes" id="UP000192917"/>
    </source>
</evidence>
<accession>A0A1Y6CMR5</accession>
<keyword evidence="7 8" id="KW-0472">Membrane</keyword>
<dbReference type="EMBL" id="FWZX01000023">
    <property type="protein sequence ID" value="SMF60439.1"/>
    <property type="molecule type" value="Genomic_DNA"/>
</dbReference>
<keyword evidence="5 8" id="KW-0812">Transmembrane</keyword>
<evidence type="ECO:0000259" key="9">
    <source>
        <dbReference type="PROSITE" id="PS50850"/>
    </source>
</evidence>
<proteinExistence type="inferred from homology"/>
<feature type="transmembrane region" description="Helical" evidence="8">
    <location>
        <begin position="266"/>
        <end position="283"/>
    </location>
</feature>
<reference evidence="10 11" key="1">
    <citation type="submission" date="2017-04" db="EMBL/GenBank/DDBJ databases">
        <authorList>
            <person name="Afonso C.L."/>
            <person name="Miller P.J."/>
            <person name="Scott M.A."/>
            <person name="Spackman E."/>
            <person name="Goraichik I."/>
            <person name="Dimitrov K.M."/>
            <person name="Suarez D.L."/>
            <person name="Swayne D.E."/>
        </authorList>
    </citation>
    <scope>NUCLEOTIDE SEQUENCE [LARGE SCALE GENOMIC DNA]</scope>
    <source>
        <strain evidence="10 11">USBA 355</strain>
    </source>
</reference>
<evidence type="ECO:0000256" key="2">
    <source>
        <dbReference type="ARBA" id="ARBA00006236"/>
    </source>
</evidence>
<dbReference type="GO" id="GO:1990961">
    <property type="term" value="P:xenobiotic detoxification by transmembrane export across the plasma membrane"/>
    <property type="evidence" value="ECO:0007669"/>
    <property type="project" value="InterPro"/>
</dbReference>
<comment type="subcellular location">
    <subcellularLocation>
        <location evidence="8">Cell inner membrane</location>
        <topology evidence="8">Multi-pass membrane protein</topology>
    </subcellularLocation>
    <subcellularLocation>
        <location evidence="1">Cell membrane</location>
        <topology evidence="1">Multi-pass membrane protein</topology>
    </subcellularLocation>
</comment>
<evidence type="ECO:0000313" key="10">
    <source>
        <dbReference type="EMBL" id="SMF60439.1"/>
    </source>
</evidence>
<sequence length="426" mass="44317">MTDSADSPGQASNDLGQKPRPSLLMLIAISTLGPLALNILVPSMPGMQSSFGVDYATVQLTLTLYLIGMAGCQVFYGPLSDHFGRRPVLLGGLCLFVLAGIAGALAPSIEVLIAARLAQAIGGTAGVVLARAMVRDLFGREKAASVIGYITVVWAVAPMLAPGLGGLLEEATGSWRSAFLLLIGLGTLVLLACLKWLHETNHHRGQAHAQGSGAMALLSGYRWLVRRPRFWLYTLTLGFTSSVFFSFLGGAPYLMVEVMHRSPLDYGTWFIVVSIGWMAGNFLSGRYSQRVGVDALLLAGGALAALASLVGLILGATLGLEPWLIFLPMTFAALGNGMTMPNGFAAVASLNPAVAGAAVGLAGCLQISTGALASQAVGILQRYDTLAMFALMVGCGTAATLAQLVNNRLRAAESAAAARAIELPAE</sequence>
<gene>
    <name evidence="10" type="ORF">SAMN05428998_12350</name>
</gene>
<dbReference type="InterPro" id="IPR036259">
    <property type="entry name" value="MFS_trans_sf"/>
</dbReference>
<dbReference type="PANTHER" id="PTHR23502:SF132">
    <property type="entry name" value="POLYAMINE TRANSPORTER 2-RELATED"/>
    <property type="match status" value="1"/>
</dbReference>
<dbReference type="RefSeq" id="WP_159460294.1">
    <property type="nucleotide sequence ID" value="NZ_FWZX01000023.1"/>
</dbReference>
<dbReference type="Gene3D" id="1.20.1720.10">
    <property type="entry name" value="Multidrug resistance protein D"/>
    <property type="match status" value="1"/>
</dbReference>
<dbReference type="PANTHER" id="PTHR23502">
    <property type="entry name" value="MAJOR FACILITATOR SUPERFAMILY"/>
    <property type="match status" value="1"/>
</dbReference>
<name>A0A1Y6CMR5_9PROT</name>
<feature type="transmembrane region" description="Helical" evidence="8">
    <location>
        <begin position="177"/>
        <end position="197"/>
    </location>
</feature>
<evidence type="ECO:0000256" key="7">
    <source>
        <dbReference type="ARBA" id="ARBA00023136"/>
    </source>
</evidence>
<feature type="transmembrane region" description="Helical" evidence="8">
    <location>
        <begin position="323"/>
        <end position="341"/>
    </location>
</feature>
<feature type="transmembrane region" description="Helical" evidence="8">
    <location>
        <begin position="353"/>
        <end position="373"/>
    </location>
</feature>
<feature type="domain" description="Major facilitator superfamily (MFS) profile" evidence="9">
    <location>
        <begin position="22"/>
        <end position="408"/>
    </location>
</feature>
<keyword evidence="3 8" id="KW-0813">Transport</keyword>
<feature type="transmembrane region" description="Helical" evidence="8">
    <location>
        <begin position="23"/>
        <end position="44"/>
    </location>
</feature>
<feature type="transmembrane region" description="Helical" evidence="8">
    <location>
        <begin position="385"/>
        <end position="405"/>
    </location>
</feature>
<evidence type="ECO:0000256" key="5">
    <source>
        <dbReference type="ARBA" id="ARBA00022692"/>
    </source>
</evidence>
<dbReference type="PROSITE" id="PS50850">
    <property type="entry name" value="MFS"/>
    <property type="match status" value="1"/>
</dbReference>
<dbReference type="InterPro" id="IPR011701">
    <property type="entry name" value="MFS"/>
</dbReference>
<evidence type="ECO:0000256" key="1">
    <source>
        <dbReference type="ARBA" id="ARBA00004651"/>
    </source>
</evidence>
<evidence type="ECO:0000256" key="8">
    <source>
        <dbReference type="RuleBase" id="RU365088"/>
    </source>
</evidence>
<keyword evidence="4" id="KW-1003">Cell membrane</keyword>
<feature type="transmembrane region" description="Helical" evidence="8">
    <location>
        <begin position="88"/>
        <end position="107"/>
    </location>
</feature>
<dbReference type="CDD" id="cd17320">
    <property type="entry name" value="MFS_MdfA_MDR_like"/>
    <property type="match status" value="1"/>
</dbReference>
<dbReference type="GO" id="GO:0042910">
    <property type="term" value="F:xenobiotic transmembrane transporter activity"/>
    <property type="evidence" value="ECO:0007669"/>
    <property type="project" value="InterPro"/>
</dbReference>
<evidence type="ECO:0000256" key="3">
    <source>
        <dbReference type="ARBA" id="ARBA00022448"/>
    </source>
</evidence>
<dbReference type="NCBIfam" id="TIGR00710">
    <property type="entry name" value="efflux_Bcr_CflA"/>
    <property type="match status" value="1"/>
</dbReference>
<dbReference type="AlphaFoldDB" id="A0A1Y6CMR5"/>
<feature type="transmembrane region" description="Helical" evidence="8">
    <location>
        <begin position="295"/>
        <end position="317"/>
    </location>
</feature>
<keyword evidence="6 8" id="KW-1133">Transmembrane helix</keyword>
<evidence type="ECO:0000256" key="4">
    <source>
        <dbReference type="ARBA" id="ARBA00022475"/>
    </source>
</evidence>
<feature type="transmembrane region" description="Helical" evidence="8">
    <location>
        <begin position="146"/>
        <end position="165"/>
    </location>
</feature>
<evidence type="ECO:0000256" key="6">
    <source>
        <dbReference type="ARBA" id="ARBA00022989"/>
    </source>
</evidence>
<dbReference type="SUPFAM" id="SSF103473">
    <property type="entry name" value="MFS general substrate transporter"/>
    <property type="match status" value="1"/>
</dbReference>
<dbReference type="InterPro" id="IPR020846">
    <property type="entry name" value="MFS_dom"/>
</dbReference>
<dbReference type="Proteomes" id="UP000192917">
    <property type="component" value="Unassembled WGS sequence"/>
</dbReference>
<organism evidence="10 11">
    <name type="scientific">Tistlia consotensis USBA 355</name>
    <dbReference type="NCBI Taxonomy" id="560819"/>
    <lineage>
        <taxon>Bacteria</taxon>
        <taxon>Pseudomonadati</taxon>
        <taxon>Pseudomonadota</taxon>
        <taxon>Alphaproteobacteria</taxon>
        <taxon>Rhodospirillales</taxon>
        <taxon>Rhodovibrionaceae</taxon>
        <taxon>Tistlia</taxon>
    </lineage>
</organism>
<dbReference type="GO" id="GO:0005886">
    <property type="term" value="C:plasma membrane"/>
    <property type="evidence" value="ECO:0007669"/>
    <property type="project" value="UniProtKB-SubCell"/>
</dbReference>
<keyword evidence="8" id="KW-0997">Cell inner membrane</keyword>